<name>A0A371C4R5_YARLL</name>
<proteinExistence type="predicted"/>
<evidence type="ECO:0000256" key="1">
    <source>
        <dbReference type="SAM" id="MobiDB-lite"/>
    </source>
</evidence>
<evidence type="ECO:0000313" key="2">
    <source>
        <dbReference type="EMBL" id="RDW25283.1"/>
    </source>
</evidence>
<accession>A0A371C4R5</accession>
<feature type="region of interest" description="Disordered" evidence="1">
    <location>
        <begin position="374"/>
        <end position="404"/>
    </location>
</feature>
<organism evidence="2 3">
    <name type="scientific">Yarrowia lipolytica</name>
    <name type="common">Candida lipolytica</name>
    <dbReference type="NCBI Taxonomy" id="4952"/>
    <lineage>
        <taxon>Eukaryota</taxon>
        <taxon>Fungi</taxon>
        <taxon>Dikarya</taxon>
        <taxon>Ascomycota</taxon>
        <taxon>Saccharomycotina</taxon>
        <taxon>Dipodascomycetes</taxon>
        <taxon>Dipodascales</taxon>
        <taxon>Dipodascales incertae sedis</taxon>
        <taxon>Yarrowia</taxon>
    </lineage>
</organism>
<sequence>MPSVTLSAKSTTAWLPSLDESDTESDQDSLFDHELPTFNEAVATTFISPRLTIEASRDLNIIDMTVKLTQKTRDSKTTLVQWNINSVKHKLVQPSSSEHTAESFMVPQGKHHFDWRESIEITKKQPLSKVRLLGQKKSANDGKNKPPALYVVYRMEISWRKKKQLNPLGKPVEHFHSIPFYFRRQPIEQLSMPIVLSSAWAQKADTTYLFSAKTISFDDTIRANISISPLVKSLRLTSVHFSIIENEGDPVRVYNVYCQHYMTPDLLEQHENELKEIEESGYEYKQHFLDTCCKGNLLDYGSDHTDLNYKFSLRKFTDHINPTTKTSHPAPTSHSLQSTLRFSLLETQGNIKRRRFFDHNISTPVTIFHRENALSNDTDPSLPLPVRSVASLPEKQPPLPAYES</sequence>
<reference evidence="2 3" key="1">
    <citation type="submission" date="2018-07" db="EMBL/GenBank/DDBJ databases">
        <title>Draft Genome Assemblies for Five Robust Yarrowia lipolytica Strains Exhibiting High Lipid Production and Pentose Sugar Utilization and Sugar Alcohol Secretion from Undetoxified Lignocellulosic Biomass Hydrolysates.</title>
        <authorList>
            <consortium name="DOE Joint Genome Institute"/>
            <person name="Walker C."/>
            <person name="Ryu S."/>
            <person name="Na H."/>
            <person name="Zane M."/>
            <person name="LaButti K."/>
            <person name="Lipzen A."/>
            <person name="Haridas S."/>
            <person name="Barry K."/>
            <person name="Grigoriev I.V."/>
            <person name="Quarterman J."/>
            <person name="Slininger P."/>
            <person name="Dien B."/>
            <person name="Trinh C.T."/>
        </authorList>
    </citation>
    <scope>NUCLEOTIDE SEQUENCE [LARGE SCALE GENOMIC DNA]</scope>
    <source>
        <strain evidence="2 3">YB392</strain>
    </source>
</reference>
<dbReference type="VEuPathDB" id="FungiDB:YALI0_C00341g"/>
<dbReference type="Proteomes" id="UP000256601">
    <property type="component" value="Unassembled WGS sequence"/>
</dbReference>
<protein>
    <submittedName>
        <fullName evidence="2">Uncharacterized protein</fullName>
    </submittedName>
</protein>
<dbReference type="AlphaFoldDB" id="A0A371C4R5"/>
<gene>
    <name evidence="2" type="ORF">B0I71DRAFT_147368</name>
</gene>
<feature type="compositionally biased region" description="Pro residues" evidence="1">
    <location>
        <begin position="395"/>
        <end position="404"/>
    </location>
</feature>
<evidence type="ECO:0000313" key="3">
    <source>
        <dbReference type="Proteomes" id="UP000256601"/>
    </source>
</evidence>
<dbReference type="VEuPathDB" id="FungiDB:YALI1_C00368g"/>
<dbReference type="EMBL" id="KZ859006">
    <property type="protein sequence ID" value="RDW25283.1"/>
    <property type="molecule type" value="Genomic_DNA"/>
</dbReference>